<comment type="caution">
    <text evidence="2">The sequence shown here is derived from an EMBL/GenBank/DDBJ whole genome shotgun (WGS) entry which is preliminary data.</text>
</comment>
<keyword evidence="3" id="KW-1185">Reference proteome</keyword>
<dbReference type="Proteomes" id="UP000697127">
    <property type="component" value="Unassembled WGS sequence"/>
</dbReference>
<dbReference type="PROSITE" id="PS00210">
    <property type="entry name" value="HEMOCYANIN_2"/>
    <property type="match status" value="1"/>
</dbReference>
<organism evidence="2 3">
    <name type="scientific">Pichia californica</name>
    <dbReference type="NCBI Taxonomy" id="460514"/>
    <lineage>
        <taxon>Eukaryota</taxon>
        <taxon>Fungi</taxon>
        <taxon>Dikarya</taxon>
        <taxon>Ascomycota</taxon>
        <taxon>Saccharomycotina</taxon>
        <taxon>Pichiomycetes</taxon>
        <taxon>Pichiales</taxon>
        <taxon>Pichiaceae</taxon>
        <taxon>Pichia</taxon>
    </lineage>
</organism>
<evidence type="ECO:0000313" key="2">
    <source>
        <dbReference type="EMBL" id="KAG0685257.1"/>
    </source>
</evidence>
<feature type="compositionally biased region" description="Low complexity" evidence="1">
    <location>
        <begin position="162"/>
        <end position="171"/>
    </location>
</feature>
<feature type="region of interest" description="Disordered" evidence="1">
    <location>
        <begin position="138"/>
        <end position="175"/>
    </location>
</feature>
<accession>A0A9P6WFG3</accession>
<dbReference type="InterPro" id="IPR013788">
    <property type="entry name" value="Hemocyanin/hexamerin"/>
</dbReference>
<dbReference type="EMBL" id="PUHW01000750">
    <property type="protein sequence ID" value="KAG0685257.1"/>
    <property type="molecule type" value="Genomic_DNA"/>
</dbReference>
<feature type="compositionally biased region" description="Acidic residues" evidence="1">
    <location>
        <begin position="150"/>
        <end position="161"/>
    </location>
</feature>
<proteinExistence type="predicted"/>
<reference evidence="2" key="1">
    <citation type="submission" date="2020-11" db="EMBL/GenBank/DDBJ databases">
        <title>Kefir isolates.</title>
        <authorList>
            <person name="Marcisauskas S."/>
            <person name="Kim Y."/>
            <person name="Blasche S."/>
        </authorList>
    </citation>
    <scope>NUCLEOTIDE SEQUENCE</scope>
    <source>
        <strain evidence="2">Olga-1</strain>
    </source>
</reference>
<evidence type="ECO:0000256" key="1">
    <source>
        <dbReference type="SAM" id="MobiDB-lite"/>
    </source>
</evidence>
<dbReference type="AlphaFoldDB" id="A0A9P6WFG3"/>
<name>A0A9P6WFG3_9ASCO</name>
<gene>
    <name evidence="2" type="ORF">C6P40_004907</name>
</gene>
<sequence>TTNYFDMFGKYPIAVSADNNDNDNNNNNNYTDTSKQWYNQPIIKDIDDFKDLEKFGGDLNLGYLESYRYMENRYKVNNGSDRFLNTQHTDDLNNQMNSFKIMLQGTYDRESILKKYLSKPQLSNLLIYRDSYPVQFRKRRQDNDNIEEREMYDDDDDDNDTNYDNGDNYDGSFTNSQRRCINDQWWNQENNEIENFTDIWPWGKKIFYSNSSNDDNFNEYQNNNKDIIMETPYRDPFFYVDSDIEINGLELANKNGKSTLCIGTKEGIIFWDVNNWKRKSFPSFG</sequence>
<feature type="non-terminal residue" evidence="2">
    <location>
        <position position="1"/>
    </location>
</feature>
<feature type="non-terminal residue" evidence="2">
    <location>
        <position position="285"/>
    </location>
</feature>
<protein>
    <submittedName>
        <fullName evidence="2">Uncharacterized protein</fullName>
    </submittedName>
</protein>
<evidence type="ECO:0000313" key="3">
    <source>
        <dbReference type="Proteomes" id="UP000697127"/>
    </source>
</evidence>